<dbReference type="Proteomes" id="UP000039865">
    <property type="component" value="Unassembled WGS sequence"/>
</dbReference>
<feature type="domain" description="Protein kinase" evidence="2">
    <location>
        <begin position="1"/>
        <end position="238"/>
    </location>
</feature>
<dbReference type="SUPFAM" id="SSF56112">
    <property type="entry name" value="Protein kinase-like (PK-like)"/>
    <property type="match status" value="1"/>
</dbReference>
<dbReference type="InterPro" id="IPR011009">
    <property type="entry name" value="Kinase-like_dom_sf"/>
</dbReference>
<dbReference type="SMART" id="SM00220">
    <property type="entry name" value="S_TKc"/>
    <property type="match status" value="1"/>
</dbReference>
<dbReference type="InParanoid" id="A0A077ZRD6"/>
<name>A0A077ZRD6_STYLE</name>
<sequence>MKFGNALLQESINLRNINQIIQSRNHLGNEMPIPKYYDHGSTSGTPYLIMQYFSTTLEDFFYKNVSNPNGLSFYQIAEMMFESIKQLHDLGYLHRDIKPDNFSVQNNKICLIDFGSSIQYTNQYGEHIPEQRNRQIRGSHALASISTQQGIEASRRDDYISAAYTLLLLRHKTLPWYKQELGQLNQQQIKIMIDEKTTALKQPPKSKEDKVIFSILDYLYQHDFGEEPDLLYIQNELFNNLERQTFNLCAQVDNKILKIVDVPHQFSASKNNNLSTKDFEQLNVIKQTSKLNQVQQSISLEYQRKQQELKPFLICISSKVKIDLDLISYNFSFIEKSIKKIDQKCQRQKKKLEELNAVGCNSKNTPSQNPQDKNKEIYERQSEIVEFY</sequence>
<dbReference type="OrthoDB" id="5979581at2759"/>
<keyword evidence="3" id="KW-0418">Kinase</keyword>
<evidence type="ECO:0000313" key="4">
    <source>
        <dbReference type="Proteomes" id="UP000039865"/>
    </source>
</evidence>
<dbReference type="GO" id="GO:0005524">
    <property type="term" value="F:ATP binding"/>
    <property type="evidence" value="ECO:0007669"/>
    <property type="project" value="InterPro"/>
</dbReference>
<dbReference type="PANTHER" id="PTHR11909">
    <property type="entry name" value="CASEIN KINASE-RELATED"/>
    <property type="match status" value="1"/>
</dbReference>
<dbReference type="Pfam" id="PF00069">
    <property type="entry name" value="Pkinase"/>
    <property type="match status" value="1"/>
</dbReference>
<keyword evidence="4" id="KW-1185">Reference proteome</keyword>
<reference evidence="3 4" key="1">
    <citation type="submission" date="2014-06" db="EMBL/GenBank/DDBJ databases">
        <authorList>
            <person name="Swart Estienne"/>
        </authorList>
    </citation>
    <scope>NUCLEOTIDE SEQUENCE [LARGE SCALE GENOMIC DNA]</scope>
    <source>
        <strain evidence="3 4">130c</strain>
    </source>
</reference>
<gene>
    <name evidence="3" type="primary">Contig17133.g18256</name>
    <name evidence="3" type="ORF">STYLEM_1417</name>
</gene>
<dbReference type="SMR" id="A0A077ZRD6"/>
<protein>
    <recommendedName>
        <fullName evidence="1">Casein kinase I</fullName>
    </recommendedName>
</protein>
<evidence type="ECO:0000313" key="3">
    <source>
        <dbReference type="EMBL" id="CDW72457.1"/>
    </source>
</evidence>
<evidence type="ECO:0000259" key="2">
    <source>
        <dbReference type="PROSITE" id="PS50011"/>
    </source>
</evidence>
<proteinExistence type="predicted"/>
<evidence type="ECO:0000256" key="1">
    <source>
        <dbReference type="ARBA" id="ARBA00023860"/>
    </source>
</evidence>
<dbReference type="InterPro" id="IPR000719">
    <property type="entry name" value="Prot_kinase_dom"/>
</dbReference>
<dbReference type="PROSITE" id="PS50011">
    <property type="entry name" value="PROTEIN_KINASE_DOM"/>
    <property type="match status" value="1"/>
</dbReference>
<dbReference type="GO" id="GO:0004672">
    <property type="term" value="F:protein kinase activity"/>
    <property type="evidence" value="ECO:0007669"/>
    <property type="project" value="InterPro"/>
</dbReference>
<organism evidence="3 4">
    <name type="scientific">Stylonychia lemnae</name>
    <name type="common">Ciliate</name>
    <dbReference type="NCBI Taxonomy" id="5949"/>
    <lineage>
        <taxon>Eukaryota</taxon>
        <taxon>Sar</taxon>
        <taxon>Alveolata</taxon>
        <taxon>Ciliophora</taxon>
        <taxon>Intramacronucleata</taxon>
        <taxon>Spirotrichea</taxon>
        <taxon>Stichotrichia</taxon>
        <taxon>Sporadotrichida</taxon>
        <taxon>Oxytrichidae</taxon>
        <taxon>Stylonychinae</taxon>
        <taxon>Stylonychia</taxon>
    </lineage>
</organism>
<accession>A0A077ZRD6</accession>
<keyword evidence="3" id="KW-0808">Transferase</keyword>
<dbReference type="InterPro" id="IPR050235">
    <property type="entry name" value="CK1_Ser-Thr_kinase"/>
</dbReference>
<dbReference type="EMBL" id="CCKQ01001352">
    <property type="protein sequence ID" value="CDW72457.1"/>
    <property type="molecule type" value="Genomic_DNA"/>
</dbReference>
<dbReference type="AlphaFoldDB" id="A0A077ZRD6"/>
<dbReference type="Gene3D" id="1.10.510.10">
    <property type="entry name" value="Transferase(Phosphotransferase) domain 1"/>
    <property type="match status" value="1"/>
</dbReference>